<gene>
    <name evidence="1" type="ORF">COB11_02500</name>
</gene>
<evidence type="ECO:0000313" key="2">
    <source>
        <dbReference type="Proteomes" id="UP000217838"/>
    </source>
</evidence>
<organism evidence="1 2">
    <name type="scientific">Aerophobetes bacterium</name>
    <dbReference type="NCBI Taxonomy" id="2030807"/>
    <lineage>
        <taxon>Bacteria</taxon>
        <taxon>Candidatus Aerophobota</taxon>
    </lineage>
</organism>
<sequence length="234" mass="26311">MLDLPPEQFQGPKTEIEQIIAEAAIGDQRLKITKAKEEDTYTYAKEILGIFSDGFQWSDFVSMIRSSFEFVQKNQDLTVDEQKEKILSILSHVVDLTDTPHLPDSYTDPLFKSMIPPIVDIVTKASNGQFQLIPALSGEVPNSHTFKDYIAKTKEAFTDGFQWTDLSVITRHTIEFVSGFPGLTLEKKKSSVVEIVHGIIDSTDTPYLPDTFIDPIFKSITGPTVDLIFEKLGY</sequence>
<dbReference type="Proteomes" id="UP000217838">
    <property type="component" value="Unassembled WGS sequence"/>
</dbReference>
<dbReference type="AlphaFoldDB" id="A0A2A4YM24"/>
<evidence type="ECO:0000313" key="1">
    <source>
        <dbReference type="EMBL" id="PCI95365.1"/>
    </source>
</evidence>
<proteinExistence type="predicted"/>
<accession>A0A2A4YM24</accession>
<comment type="caution">
    <text evidence="1">The sequence shown here is derived from an EMBL/GenBank/DDBJ whole genome shotgun (WGS) entry which is preliminary data.</text>
</comment>
<reference evidence="2" key="1">
    <citation type="submission" date="2017-08" db="EMBL/GenBank/DDBJ databases">
        <title>A dynamic microbial community with high functional redundancy inhabits the cold, oxic subseafloor aquifer.</title>
        <authorList>
            <person name="Tully B.J."/>
            <person name="Wheat C.G."/>
            <person name="Glazer B.T."/>
            <person name="Huber J.A."/>
        </authorList>
    </citation>
    <scope>NUCLEOTIDE SEQUENCE [LARGE SCALE GENOMIC DNA]</scope>
</reference>
<dbReference type="EMBL" id="NVUU01000022">
    <property type="protein sequence ID" value="PCI95365.1"/>
    <property type="molecule type" value="Genomic_DNA"/>
</dbReference>
<protein>
    <submittedName>
        <fullName evidence="1">Uncharacterized protein</fullName>
    </submittedName>
</protein>
<name>A0A2A4YM24_UNCAE</name>